<comment type="caution">
    <text evidence="2">The sequence shown here is derived from an EMBL/GenBank/DDBJ whole genome shotgun (WGS) entry which is preliminary data.</text>
</comment>
<accession>A0ABD2XZC5</accession>
<name>A0ABD2XZC5_9GENT</name>
<reference evidence="2 3" key="1">
    <citation type="submission" date="2024-11" db="EMBL/GenBank/DDBJ databases">
        <title>A near-complete genome assembly of Cinchona calisaya.</title>
        <authorList>
            <person name="Lian D.C."/>
            <person name="Zhao X.W."/>
            <person name="Wei L."/>
        </authorList>
    </citation>
    <scope>NUCLEOTIDE SEQUENCE [LARGE SCALE GENOMIC DNA]</scope>
    <source>
        <tissue evidence="2">Nenye</tissue>
    </source>
</reference>
<evidence type="ECO:0000313" key="3">
    <source>
        <dbReference type="Proteomes" id="UP001630127"/>
    </source>
</evidence>
<proteinExistence type="predicted"/>
<feature type="chain" id="PRO_5044889691" evidence="1">
    <location>
        <begin position="23"/>
        <end position="210"/>
    </location>
</feature>
<keyword evidence="3" id="KW-1185">Reference proteome</keyword>
<dbReference type="PROSITE" id="PS51257">
    <property type="entry name" value="PROKAR_LIPOPROTEIN"/>
    <property type="match status" value="1"/>
</dbReference>
<evidence type="ECO:0000256" key="1">
    <source>
        <dbReference type="SAM" id="SignalP"/>
    </source>
</evidence>
<dbReference type="AlphaFoldDB" id="A0ABD2XZC5"/>
<keyword evidence="1" id="KW-0732">Signal</keyword>
<organism evidence="2 3">
    <name type="scientific">Cinchona calisaya</name>
    <dbReference type="NCBI Taxonomy" id="153742"/>
    <lineage>
        <taxon>Eukaryota</taxon>
        <taxon>Viridiplantae</taxon>
        <taxon>Streptophyta</taxon>
        <taxon>Embryophyta</taxon>
        <taxon>Tracheophyta</taxon>
        <taxon>Spermatophyta</taxon>
        <taxon>Magnoliopsida</taxon>
        <taxon>eudicotyledons</taxon>
        <taxon>Gunneridae</taxon>
        <taxon>Pentapetalae</taxon>
        <taxon>asterids</taxon>
        <taxon>lamiids</taxon>
        <taxon>Gentianales</taxon>
        <taxon>Rubiaceae</taxon>
        <taxon>Cinchonoideae</taxon>
        <taxon>Cinchoneae</taxon>
        <taxon>Cinchona</taxon>
    </lineage>
</organism>
<sequence length="210" mass="23849">MSKRKLSLVLVLLFLATSCCIAKKSNHHCPPSSCGDIRNISYPFRLKGDPDKSSSSIPSNSQQDRRHNYSYVLDGDGITIADVEDSCTISMFAWVKSDEFRRITNSTSAIEIRITNSTSLQDIFNGLSYGFVLPFYRVYCSKQCEKRGGSCFLNPDNVITCKNRLWKVIFGFYMTGIVGGIFPMNDTIFFYNSHSPYLTYFCDYFLSILL</sequence>
<gene>
    <name evidence="2" type="ORF">ACH5RR_038793</name>
</gene>
<protein>
    <submittedName>
        <fullName evidence="2">Uncharacterized protein</fullName>
    </submittedName>
</protein>
<dbReference type="EMBL" id="JBJUIK010000016">
    <property type="protein sequence ID" value="KAL3499700.1"/>
    <property type="molecule type" value="Genomic_DNA"/>
</dbReference>
<dbReference type="Proteomes" id="UP001630127">
    <property type="component" value="Unassembled WGS sequence"/>
</dbReference>
<feature type="signal peptide" evidence="1">
    <location>
        <begin position="1"/>
        <end position="22"/>
    </location>
</feature>
<evidence type="ECO:0000313" key="2">
    <source>
        <dbReference type="EMBL" id="KAL3499700.1"/>
    </source>
</evidence>